<evidence type="ECO:0000256" key="4">
    <source>
        <dbReference type="ARBA" id="ARBA00023159"/>
    </source>
</evidence>
<dbReference type="SUPFAM" id="SSF52794">
    <property type="entry name" value="PTS system IIB component-like"/>
    <property type="match status" value="1"/>
</dbReference>
<dbReference type="Gene3D" id="3.40.50.2300">
    <property type="match status" value="1"/>
</dbReference>
<evidence type="ECO:0000256" key="5">
    <source>
        <dbReference type="ARBA" id="ARBA00023163"/>
    </source>
</evidence>
<accession>A0A937FEP8</accession>
<comment type="caution">
    <text evidence="9">The sequence shown here is derived from an EMBL/GenBank/DDBJ whole genome shotgun (WGS) entry which is preliminary data.</text>
</comment>
<dbReference type="InterPro" id="IPR036634">
    <property type="entry name" value="PRD_sf"/>
</dbReference>
<dbReference type="SUPFAM" id="SSF63520">
    <property type="entry name" value="PTS-regulatory domain, PRD"/>
    <property type="match status" value="2"/>
</dbReference>
<dbReference type="PROSITE" id="PS51094">
    <property type="entry name" value="PTS_EIIA_TYPE_2"/>
    <property type="match status" value="1"/>
</dbReference>
<evidence type="ECO:0000259" key="8">
    <source>
        <dbReference type="PROSITE" id="PS51372"/>
    </source>
</evidence>
<dbReference type="PROSITE" id="PS00372">
    <property type="entry name" value="PTS_EIIA_TYPE_2_HIS"/>
    <property type="match status" value="1"/>
</dbReference>
<evidence type="ECO:0000313" key="10">
    <source>
        <dbReference type="Proteomes" id="UP000623681"/>
    </source>
</evidence>
<dbReference type="Proteomes" id="UP000623681">
    <property type="component" value="Unassembled WGS sequence"/>
</dbReference>
<dbReference type="Pfam" id="PF00359">
    <property type="entry name" value="PTS_EIIA_2"/>
    <property type="match status" value="1"/>
</dbReference>
<dbReference type="GO" id="GO:0008982">
    <property type="term" value="F:protein-N(PI)-phosphohistidine-sugar phosphotransferase activity"/>
    <property type="evidence" value="ECO:0007669"/>
    <property type="project" value="InterPro"/>
</dbReference>
<dbReference type="InterPro" id="IPR016152">
    <property type="entry name" value="PTrfase/Anion_transptr"/>
</dbReference>
<dbReference type="PROSITE" id="PS51372">
    <property type="entry name" value="PRD_2"/>
    <property type="match status" value="2"/>
</dbReference>
<dbReference type="Pfam" id="PF05043">
    <property type="entry name" value="Mga"/>
    <property type="match status" value="1"/>
</dbReference>
<name>A0A937FEP8_9CLOT</name>
<keyword evidence="4" id="KW-0010">Activator</keyword>
<evidence type="ECO:0000259" key="6">
    <source>
        <dbReference type="PROSITE" id="PS51094"/>
    </source>
</evidence>
<dbReference type="PANTHER" id="PTHR30185:SF13">
    <property type="entry name" value="LICABCH OPERON REGULATOR-RELATED"/>
    <property type="match status" value="1"/>
</dbReference>
<feature type="domain" description="PTS EIIB type-2" evidence="7">
    <location>
        <begin position="420"/>
        <end position="508"/>
    </location>
</feature>
<dbReference type="InterPro" id="IPR011608">
    <property type="entry name" value="PRD"/>
</dbReference>
<dbReference type="SUPFAM" id="SSF55804">
    <property type="entry name" value="Phoshotransferase/anion transport protein"/>
    <property type="match status" value="1"/>
</dbReference>
<evidence type="ECO:0000256" key="2">
    <source>
        <dbReference type="ARBA" id="ARBA00022737"/>
    </source>
</evidence>
<dbReference type="InterPro" id="IPR007737">
    <property type="entry name" value="Mga_HTH"/>
</dbReference>
<dbReference type="InterPro" id="IPR036388">
    <property type="entry name" value="WH-like_DNA-bd_sf"/>
</dbReference>
<dbReference type="Gene3D" id="1.10.1790.10">
    <property type="entry name" value="PRD domain"/>
    <property type="match status" value="2"/>
</dbReference>
<dbReference type="Pfam" id="PF00874">
    <property type="entry name" value="PRD"/>
    <property type="match status" value="2"/>
</dbReference>
<dbReference type="Pfam" id="PF02302">
    <property type="entry name" value="PTS_IIB"/>
    <property type="match status" value="1"/>
</dbReference>
<gene>
    <name evidence="9" type="ORF">JK634_00165</name>
</gene>
<feature type="domain" description="PTS EIIA type-2" evidence="6">
    <location>
        <begin position="514"/>
        <end position="653"/>
    </location>
</feature>
<dbReference type="Gene3D" id="1.10.10.10">
    <property type="entry name" value="Winged helix-like DNA-binding domain superfamily/Winged helix DNA-binding domain"/>
    <property type="match status" value="2"/>
</dbReference>
<dbReference type="InterPro" id="IPR003501">
    <property type="entry name" value="PTS_EIIB_2/3"/>
</dbReference>
<dbReference type="Pfam" id="PF08279">
    <property type="entry name" value="HTH_11"/>
    <property type="match status" value="1"/>
</dbReference>
<sequence>MERANEIINMLLSENDYLTTNAIADRLKVSNKTIRNEFNKIEEIINKYNLELDRKPGSGVSIIGNELDIISLKEVVKHIKNIVPYSSEERRNYILNRLFKDNSNLTIRQLATELYVSKSTIHKDLIPVSEWLSEFDLTLIKKPNLGIEIEGKEQDWRNAFITLLSTLNNSESKDYVFKDNLNINSRLDGIVLNKLNSISQLDYYIIEKILSEAEEELQYDFSDEAFINLMIHIALSIKRKETKGSSNIVKGLINPIEGKKEYEAAKSIIRKINVYFKVKLPEYEVYYITVHILGSKRYEQIDSSIVTNIENKKEELAVTIANEITGIIENYLGIYLQEDKQFKNALIMHLSPTINRIKYGLTLRNPITDDIEENYPEAYGIAWLSNTIFKKYFGKIISREEIGYLALHIAVAIERNRKPLKVVVVCSSGIGTSQLLALKIKRHFSDIQVLDVISALSIKKMDLNGVDLIISTVATNVKIPQILISPLLSEKDIRKLEIVINSIKNKTPSLDKESVINEDFIYINEHYNSKEELIKDICEKLRNESYINDGFLQSILEREEKYTTEVGNGVAIPHGSFKYVNAPIVVYIKLKEPIKWKEEQVQIVLLVCTREKDTTQFIKFFRNFYKVVESEEEIRKLGSYMDRGIVREYLENVFYEI</sequence>
<keyword evidence="3" id="KW-0805">Transcription regulation</keyword>
<keyword evidence="10" id="KW-1185">Reference proteome</keyword>
<dbReference type="EMBL" id="JAESWA010000001">
    <property type="protein sequence ID" value="MBL4930226.1"/>
    <property type="molecule type" value="Genomic_DNA"/>
</dbReference>
<dbReference type="PROSITE" id="PS51099">
    <property type="entry name" value="PTS_EIIB_TYPE_2"/>
    <property type="match status" value="1"/>
</dbReference>
<dbReference type="InterPro" id="IPR013011">
    <property type="entry name" value="PTS_EIIB_2"/>
</dbReference>
<dbReference type="InterPro" id="IPR050661">
    <property type="entry name" value="BglG_antiterminators"/>
</dbReference>
<dbReference type="PANTHER" id="PTHR30185">
    <property type="entry name" value="CRYPTIC BETA-GLUCOSIDE BGL OPERON ANTITERMINATOR"/>
    <property type="match status" value="1"/>
</dbReference>
<feature type="domain" description="PRD" evidence="8">
    <location>
        <begin position="197"/>
        <end position="302"/>
    </location>
</feature>
<dbReference type="AlphaFoldDB" id="A0A937FEP8"/>
<evidence type="ECO:0000313" key="9">
    <source>
        <dbReference type="EMBL" id="MBL4930226.1"/>
    </source>
</evidence>
<keyword evidence="2" id="KW-0677">Repeat</keyword>
<dbReference type="GO" id="GO:0009401">
    <property type="term" value="P:phosphoenolpyruvate-dependent sugar phosphotransferase system"/>
    <property type="evidence" value="ECO:0007669"/>
    <property type="project" value="InterPro"/>
</dbReference>
<organism evidence="9 10">
    <name type="scientific">Clostridium paridis</name>
    <dbReference type="NCBI Taxonomy" id="2803863"/>
    <lineage>
        <taxon>Bacteria</taxon>
        <taxon>Bacillati</taxon>
        <taxon>Bacillota</taxon>
        <taxon>Clostridia</taxon>
        <taxon>Eubacteriales</taxon>
        <taxon>Clostridiaceae</taxon>
        <taxon>Clostridium</taxon>
    </lineage>
</organism>
<dbReference type="InterPro" id="IPR002178">
    <property type="entry name" value="PTS_EIIA_type-2_dom"/>
</dbReference>
<dbReference type="SUPFAM" id="SSF46785">
    <property type="entry name" value="Winged helix' DNA-binding domain"/>
    <property type="match status" value="1"/>
</dbReference>
<keyword evidence="1" id="KW-0808">Transferase</keyword>
<proteinExistence type="predicted"/>
<evidence type="ECO:0000256" key="1">
    <source>
        <dbReference type="ARBA" id="ARBA00022679"/>
    </source>
</evidence>
<keyword evidence="5" id="KW-0804">Transcription</keyword>
<dbReference type="RefSeq" id="WP_202765612.1">
    <property type="nucleotide sequence ID" value="NZ_JAESWA010000001.1"/>
</dbReference>
<dbReference type="Gene3D" id="3.40.930.10">
    <property type="entry name" value="Mannitol-specific EII, Chain A"/>
    <property type="match status" value="1"/>
</dbReference>
<dbReference type="GO" id="GO:0006355">
    <property type="term" value="P:regulation of DNA-templated transcription"/>
    <property type="evidence" value="ECO:0007669"/>
    <property type="project" value="InterPro"/>
</dbReference>
<protein>
    <submittedName>
        <fullName evidence="9">Transcription antiterminator</fullName>
    </submittedName>
</protein>
<dbReference type="InterPro" id="IPR036095">
    <property type="entry name" value="PTS_EIIB-like_sf"/>
</dbReference>
<evidence type="ECO:0000256" key="3">
    <source>
        <dbReference type="ARBA" id="ARBA00023015"/>
    </source>
</evidence>
<reference evidence="9" key="1">
    <citation type="submission" date="2021-01" db="EMBL/GenBank/DDBJ databases">
        <title>Genome public.</title>
        <authorList>
            <person name="Liu C."/>
            <person name="Sun Q."/>
        </authorList>
    </citation>
    <scope>NUCLEOTIDE SEQUENCE</scope>
    <source>
        <strain evidence="9">YIM B02565</strain>
    </source>
</reference>
<feature type="domain" description="PRD" evidence="8">
    <location>
        <begin position="312"/>
        <end position="419"/>
    </location>
</feature>
<evidence type="ECO:0000259" key="7">
    <source>
        <dbReference type="PROSITE" id="PS51099"/>
    </source>
</evidence>
<dbReference type="InterPro" id="IPR036390">
    <property type="entry name" value="WH_DNA-bd_sf"/>
</dbReference>
<dbReference type="CDD" id="cd00211">
    <property type="entry name" value="PTS_IIA_fru"/>
    <property type="match status" value="1"/>
</dbReference>
<dbReference type="CDD" id="cd05568">
    <property type="entry name" value="PTS_IIB_bgl_like"/>
    <property type="match status" value="1"/>
</dbReference>
<dbReference type="InterPro" id="IPR013196">
    <property type="entry name" value="HTH_11"/>
</dbReference>